<dbReference type="AlphaFoldDB" id="A0A9K3D6K3"/>
<organism evidence="1 2">
    <name type="scientific">Kipferlia bialata</name>
    <dbReference type="NCBI Taxonomy" id="797122"/>
    <lineage>
        <taxon>Eukaryota</taxon>
        <taxon>Metamonada</taxon>
        <taxon>Carpediemonas-like organisms</taxon>
        <taxon>Kipferlia</taxon>
    </lineage>
</organism>
<dbReference type="Proteomes" id="UP000265618">
    <property type="component" value="Unassembled WGS sequence"/>
</dbReference>
<dbReference type="EMBL" id="BDIP01004663">
    <property type="protein sequence ID" value="GIQ89077.1"/>
    <property type="molecule type" value="Genomic_DNA"/>
</dbReference>
<reference evidence="1 2" key="1">
    <citation type="journal article" date="2018" name="PLoS ONE">
        <title>The draft genome of Kipferlia bialata reveals reductive genome evolution in fornicate parasites.</title>
        <authorList>
            <person name="Tanifuji G."/>
            <person name="Takabayashi S."/>
            <person name="Kume K."/>
            <person name="Takagi M."/>
            <person name="Nakayama T."/>
            <person name="Kamikawa R."/>
            <person name="Inagaki Y."/>
            <person name="Hashimoto T."/>
        </authorList>
    </citation>
    <scope>NUCLEOTIDE SEQUENCE [LARGE SCALE GENOMIC DNA]</scope>
    <source>
        <strain evidence="1">NY0173</strain>
    </source>
</reference>
<comment type="caution">
    <text evidence="1">The sequence shown here is derived from an EMBL/GenBank/DDBJ whole genome shotgun (WGS) entry which is preliminary data.</text>
</comment>
<evidence type="ECO:0000313" key="1">
    <source>
        <dbReference type="EMBL" id="GIQ89077.1"/>
    </source>
</evidence>
<keyword evidence="2" id="KW-1185">Reference proteome</keyword>
<sequence length="181" mass="19806">MTHRPQPIPSEADRLSLHRSLSGYPNMDSRWSRAGYPVSAQSLHPRGVLPLDSSGQPISLLLSSRLLHTMRPIHSGTHRRIGSFCNASVRGLGRVFPEEAGERKALMSDIEVLDARMQVVIGGSPSGLLYGERERETEGESKGWSLPNMGPRTSTILLALTHPRALPPFRAPKALTVSVTQ</sequence>
<evidence type="ECO:0000313" key="2">
    <source>
        <dbReference type="Proteomes" id="UP000265618"/>
    </source>
</evidence>
<gene>
    <name evidence="1" type="ORF">KIPB_011462</name>
</gene>
<protein>
    <submittedName>
        <fullName evidence="1">Uncharacterized protein</fullName>
    </submittedName>
</protein>
<proteinExistence type="predicted"/>
<name>A0A9K3D6K3_9EUKA</name>
<feature type="non-terminal residue" evidence="1">
    <location>
        <position position="1"/>
    </location>
</feature>
<accession>A0A9K3D6K3</accession>